<feature type="region of interest" description="Disordered" evidence="1">
    <location>
        <begin position="60"/>
        <end position="88"/>
    </location>
</feature>
<feature type="region of interest" description="Disordered" evidence="1">
    <location>
        <begin position="126"/>
        <end position="149"/>
    </location>
</feature>
<dbReference type="Proteomes" id="UP000652219">
    <property type="component" value="Unassembled WGS sequence"/>
</dbReference>
<keyword evidence="3" id="KW-1185">Reference proteome</keyword>
<organism evidence="2 3">
    <name type="scientific">Colletotrichum sojae</name>
    <dbReference type="NCBI Taxonomy" id="2175907"/>
    <lineage>
        <taxon>Eukaryota</taxon>
        <taxon>Fungi</taxon>
        <taxon>Dikarya</taxon>
        <taxon>Ascomycota</taxon>
        <taxon>Pezizomycotina</taxon>
        <taxon>Sordariomycetes</taxon>
        <taxon>Hypocreomycetidae</taxon>
        <taxon>Glomerellales</taxon>
        <taxon>Glomerellaceae</taxon>
        <taxon>Colletotrichum</taxon>
        <taxon>Colletotrichum orchidearum species complex</taxon>
    </lineage>
</organism>
<proteinExistence type="predicted"/>
<gene>
    <name evidence="2" type="ORF">CSOJ01_12574</name>
</gene>
<evidence type="ECO:0000313" key="2">
    <source>
        <dbReference type="EMBL" id="KAF6798871.1"/>
    </source>
</evidence>
<feature type="compositionally biased region" description="Low complexity" evidence="1">
    <location>
        <begin position="60"/>
        <end position="86"/>
    </location>
</feature>
<dbReference type="EMBL" id="WIGN01000328">
    <property type="protein sequence ID" value="KAF6798871.1"/>
    <property type="molecule type" value="Genomic_DNA"/>
</dbReference>
<accession>A0A8H6MLM3</accession>
<sequence>MPFPILPKTLIPHLSLSSAGLIALADLQTLSRRTALTGTSSWLDALVLAPGLHYHQAAEEAISGDSSSGSASTARAFGGADNAADPGPGGGMFAVETLADGTRKPIRVTNPGMLLLLSRIKMQEEKKRSREIRQTTLRKRRRRDGGAGGIEALDAGDKIHNDEHKVIFLDVGPLASGRRKRTGRAFASANAGGGADWEFERASNMLYLASPLLTASAVTVMVLLGDWWGLAAIAALMTSRLLNIYIIKSRTPPQPHPPNPPPSSSLTEYTIPLTPLLTIHIRGSVPDLSALTTSQKLLPLTETQNYLEAAAKLTIYVVAALGGNVSQSGNAVLLVLLLGSAALLGLSNGSMKGVRGQGRVARVWDGPELGNVRFGPGSGGGAGGTAAR</sequence>
<dbReference type="AlphaFoldDB" id="A0A8H6MLM3"/>
<evidence type="ECO:0000256" key="1">
    <source>
        <dbReference type="SAM" id="MobiDB-lite"/>
    </source>
</evidence>
<reference evidence="2 3" key="1">
    <citation type="journal article" date="2020" name="Phytopathology">
        <title>Genome Sequence Resources of Colletotrichum truncatum, C. plurivorum, C. musicola, and C. sojae: Four Species Pathogenic to Soybean (Glycine max).</title>
        <authorList>
            <person name="Rogerio F."/>
            <person name="Boufleur T.R."/>
            <person name="Ciampi-Guillardi M."/>
            <person name="Sukno S.A."/>
            <person name="Thon M.R."/>
            <person name="Massola Junior N.S."/>
            <person name="Baroncelli R."/>
        </authorList>
    </citation>
    <scope>NUCLEOTIDE SEQUENCE [LARGE SCALE GENOMIC DNA]</scope>
    <source>
        <strain evidence="2 3">LFN0009</strain>
    </source>
</reference>
<name>A0A8H6MLM3_9PEZI</name>
<evidence type="ECO:0000313" key="3">
    <source>
        <dbReference type="Proteomes" id="UP000652219"/>
    </source>
</evidence>
<protein>
    <submittedName>
        <fullName evidence="2">Uncharacterized protein</fullName>
    </submittedName>
</protein>
<comment type="caution">
    <text evidence="2">The sequence shown here is derived from an EMBL/GenBank/DDBJ whole genome shotgun (WGS) entry which is preliminary data.</text>
</comment>